<keyword evidence="2" id="KW-0812">Transmembrane</keyword>
<organism evidence="3 4">
    <name type="scientific">Streptomyces filamentosus NRRL 15998</name>
    <dbReference type="NCBI Taxonomy" id="457431"/>
    <lineage>
        <taxon>Bacteria</taxon>
        <taxon>Bacillati</taxon>
        <taxon>Actinomycetota</taxon>
        <taxon>Actinomycetes</taxon>
        <taxon>Kitasatosporales</taxon>
        <taxon>Streptomycetaceae</taxon>
        <taxon>Streptomyces</taxon>
    </lineage>
</organism>
<feature type="compositionally biased region" description="Basic and acidic residues" evidence="1">
    <location>
        <begin position="1"/>
        <end position="10"/>
    </location>
</feature>
<protein>
    <submittedName>
        <fullName evidence="3">Predicted protein</fullName>
    </submittedName>
</protein>
<feature type="transmembrane region" description="Helical" evidence="2">
    <location>
        <begin position="41"/>
        <end position="60"/>
    </location>
</feature>
<evidence type="ECO:0000256" key="2">
    <source>
        <dbReference type="SAM" id="Phobius"/>
    </source>
</evidence>
<reference evidence="4" key="2">
    <citation type="submission" date="2008-12" db="EMBL/GenBank/DDBJ databases">
        <title>Annotation of Streptomyces roseosporus strain NRRL 15998.</title>
        <authorList>
            <consortium name="The Broad Institute Genome Sequencing Platform"/>
            <consortium name="Broad Institute Microbial Sequencing Center"/>
            <person name="Fischbach M."/>
            <person name="Ward D."/>
            <person name="Young S."/>
            <person name="Kodira C.D."/>
            <person name="Zeng Q."/>
            <person name="Koehrsen M."/>
            <person name="Godfrey P."/>
            <person name="Alvarado L."/>
            <person name="Berlin A.M."/>
            <person name="Borenstein D."/>
            <person name="Chen Z."/>
            <person name="Engels R."/>
            <person name="Freedman E."/>
            <person name="Gellesch M."/>
            <person name="Goldberg J."/>
            <person name="Griggs A."/>
            <person name="Gujja S."/>
            <person name="Heiman D.I."/>
            <person name="Hepburn T.A."/>
            <person name="Howarth C."/>
            <person name="Jen D."/>
            <person name="Larson L."/>
            <person name="Lewis B."/>
            <person name="Mehta T."/>
            <person name="Park D."/>
            <person name="Pearson M."/>
            <person name="Roberts A."/>
            <person name="Saif S."/>
            <person name="Shea T.D."/>
            <person name="Shenoy N."/>
            <person name="Sisk P."/>
            <person name="Stolte C."/>
            <person name="Sykes S.N."/>
            <person name="Walk T."/>
            <person name="White J."/>
            <person name="Yandava C."/>
            <person name="Straight P."/>
            <person name="Clardy J."/>
            <person name="Hung D."/>
            <person name="Kolter R."/>
            <person name="Mekalanos J."/>
            <person name="Walker S."/>
            <person name="Walsh C.T."/>
            <person name="Wieland B.L.C."/>
            <person name="Ilzarbe M."/>
            <person name="Galagan J."/>
            <person name="Nusbaum C."/>
            <person name="Birren B."/>
        </authorList>
    </citation>
    <scope>NUCLEOTIDE SEQUENCE [LARGE SCALE GENOMIC DNA]</scope>
    <source>
        <strain evidence="4">NRRL 15998</strain>
    </source>
</reference>
<name>D6AVK9_STRFL</name>
<gene>
    <name evidence="3" type="ORF">SSGG_05824</name>
</gene>
<keyword evidence="2" id="KW-1133">Transmembrane helix</keyword>
<dbReference type="EMBL" id="DS999644">
    <property type="protein sequence ID" value="EFE78457.2"/>
    <property type="molecule type" value="Genomic_DNA"/>
</dbReference>
<evidence type="ECO:0000313" key="3">
    <source>
        <dbReference type="EMBL" id="EFE78457.2"/>
    </source>
</evidence>
<dbReference type="AlphaFoldDB" id="D6AVK9"/>
<feature type="transmembrane region" description="Helical" evidence="2">
    <location>
        <begin position="80"/>
        <end position="104"/>
    </location>
</feature>
<keyword evidence="2" id="KW-0472">Membrane</keyword>
<feature type="transmembrane region" description="Helical" evidence="2">
    <location>
        <begin position="166"/>
        <end position="189"/>
    </location>
</feature>
<accession>D6AVK9</accession>
<proteinExistence type="predicted"/>
<evidence type="ECO:0000256" key="1">
    <source>
        <dbReference type="SAM" id="MobiDB-lite"/>
    </source>
</evidence>
<evidence type="ECO:0000313" key="4">
    <source>
        <dbReference type="Proteomes" id="UP000003986"/>
    </source>
</evidence>
<feature type="region of interest" description="Disordered" evidence="1">
    <location>
        <begin position="1"/>
        <end position="26"/>
    </location>
</feature>
<dbReference type="Proteomes" id="UP000003986">
    <property type="component" value="Unassembled WGS sequence"/>
</dbReference>
<feature type="transmembrane region" description="Helical" evidence="2">
    <location>
        <begin position="125"/>
        <end position="146"/>
    </location>
</feature>
<reference evidence="4" key="1">
    <citation type="submission" date="2008-10" db="EMBL/GenBank/DDBJ databases">
        <authorList>
            <person name="Molnar K."/>
        </authorList>
    </citation>
    <scope>NUCLEOTIDE SEQUENCE [LARGE SCALE GENOMIC DNA]</scope>
    <source>
        <strain evidence="4">NRRL 15998</strain>
    </source>
</reference>
<sequence length="199" mass="21318">MPGRAVREVRVMTTTDSAPPAPRALPPVPPPPRWAVRAAHVVAWSTVPSGVWRIALVLGVPVGVMEREDFLVGFPDNSPLIALTYVLLIGAVAETASYLTLGLVRPWGEVVPRWIPGLGGRPVDHRLAVLTASLGALAVTVLWWVFFFGGLLTAPSPDPGVSAGEAFFVASYAPLLLWGPLLAAVTWSYHRRHRVRAGA</sequence>